<dbReference type="InterPro" id="IPR001304">
    <property type="entry name" value="C-type_lectin-like"/>
</dbReference>
<evidence type="ECO:0000313" key="5">
    <source>
        <dbReference type="Proteomes" id="UP000683360"/>
    </source>
</evidence>
<dbReference type="Pfam" id="PF00059">
    <property type="entry name" value="Lectin_C"/>
    <property type="match status" value="1"/>
</dbReference>
<dbReference type="AlphaFoldDB" id="A0A8S3UYI7"/>
<feature type="signal peptide" evidence="2">
    <location>
        <begin position="1"/>
        <end position="21"/>
    </location>
</feature>
<reference evidence="4" key="1">
    <citation type="submission" date="2021-03" db="EMBL/GenBank/DDBJ databases">
        <authorList>
            <person name="Bekaert M."/>
        </authorList>
    </citation>
    <scope>NUCLEOTIDE SEQUENCE</scope>
</reference>
<comment type="caution">
    <text evidence="4">The sequence shown here is derived from an EMBL/GenBank/DDBJ whole genome shotgun (WGS) entry which is preliminary data.</text>
</comment>
<organism evidence="4 5">
    <name type="scientific">Mytilus edulis</name>
    <name type="common">Blue mussel</name>
    <dbReference type="NCBI Taxonomy" id="6550"/>
    <lineage>
        <taxon>Eukaryota</taxon>
        <taxon>Metazoa</taxon>
        <taxon>Spiralia</taxon>
        <taxon>Lophotrochozoa</taxon>
        <taxon>Mollusca</taxon>
        <taxon>Bivalvia</taxon>
        <taxon>Autobranchia</taxon>
        <taxon>Pteriomorphia</taxon>
        <taxon>Mytilida</taxon>
        <taxon>Mytiloidea</taxon>
        <taxon>Mytilidae</taxon>
        <taxon>Mytilinae</taxon>
        <taxon>Mytilus</taxon>
    </lineage>
</organism>
<dbReference type="Proteomes" id="UP000683360">
    <property type="component" value="Unassembled WGS sequence"/>
</dbReference>
<proteinExistence type="predicted"/>
<evidence type="ECO:0000313" key="4">
    <source>
        <dbReference type="EMBL" id="CAG2249347.1"/>
    </source>
</evidence>
<name>A0A8S3UYI7_MYTED</name>
<gene>
    <name evidence="4" type="ORF">MEDL_61148</name>
</gene>
<evidence type="ECO:0000256" key="1">
    <source>
        <dbReference type="SAM" id="Phobius"/>
    </source>
</evidence>
<dbReference type="InterPro" id="IPR016187">
    <property type="entry name" value="CTDL_fold"/>
</dbReference>
<keyword evidence="5" id="KW-1185">Reference proteome</keyword>
<feature type="domain" description="C-type lectin" evidence="3">
    <location>
        <begin position="120"/>
        <end position="241"/>
    </location>
</feature>
<dbReference type="Gene3D" id="3.10.100.10">
    <property type="entry name" value="Mannose-Binding Protein A, subunit A"/>
    <property type="match status" value="1"/>
</dbReference>
<protein>
    <recommendedName>
        <fullName evidence="3">C-type lectin domain-containing protein</fullName>
    </recommendedName>
</protein>
<dbReference type="SMART" id="SM00034">
    <property type="entry name" value="CLECT"/>
    <property type="match status" value="1"/>
</dbReference>
<dbReference type="PROSITE" id="PS50041">
    <property type="entry name" value="C_TYPE_LECTIN_2"/>
    <property type="match status" value="1"/>
</dbReference>
<accession>A0A8S3UYI7</accession>
<dbReference type="CDD" id="cd00037">
    <property type="entry name" value="CLECT"/>
    <property type="match status" value="1"/>
</dbReference>
<evidence type="ECO:0000259" key="3">
    <source>
        <dbReference type="PROSITE" id="PS50041"/>
    </source>
</evidence>
<keyword evidence="1" id="KW-0812">Transmembrane</keyword>
<keyword evidence="1" id="KW-1133">Transmembrane helix</keyword>
<feature type="transmembrane region" description="Helical" evidence="1">
    <location>
        <begin position="45"/>
        <end position="62"/>
    </location>
</feature>
<feature type="chain" id="PRO_5035820193" description="C-type lectin domain-containing protein" evidence="2">
    <location>
        <begin position="22"/>
        <end position="256"/>
    </location>
</feature>
<dbReference type="InterPro" id="IPR016186">
    <property type="entry name" value="C-type_lectin-like/link_sf"/>
</dbReference>
<keyword evidence="1" id="KW-0472">Membrane</keyword>
<sequence>MKVIYFVLLIVIFLSSNTCYAQFILEGDTQAFFEDGGGTGTDFSLVSALLPLLLLGPLLLAATTPTATAAQAVQVPVMVAPVPVAPATPQTITVLVPAATTQCVPETCPAGFMVLPNQASSTSCYSDSGATTQTWDAALLDCTRTPGAYLWRPNTEQEAAAVRNKYTIPLANIWTGANDVDKDMTFTFAIENSQLNFFGPPFGINTINSAAGSDCVTLFFGRTSWVWSDQLCTRTYRYICEYPRVSMILHLAHVWK</sequence>
<dbReference type="SUPFAM" id="SSF56436">
    <property type="entry name" value="C-type lectin-like"/>
    <property type="match status" value="1"/>
</dbReference>
<keyword evidence="2" id="KW-0732">Signal</keyword>
<evidence type="ECO:0000256" key="2">
    <source>
        <dbReference type="SAM" id="SignalP"/>
    </source>
</evidence>
<dbReference type="EMBL" id="CAJPWZ010002969">
    <property type="protein sequence ID" value="CAG2249347.1"/>
    <property type="molecule type" value="Genomic_DNA"/>
</dbReference>